<comment type="caution">
    <text evidence="1">The sequence shown here is derived from an EMBL/GenBank/DDBJ whole genome shotgun (WGS) entry which is preliminary data.</text>
</comment>
<sequence>MNLDDYEKEILEAYENDELVRCDSLEKEIAIAKQAAYSYFSKDARINIRLSSADLNILKKLAAREGLAYQSYIASLLHKYASGNL</sequence>
<name>A0A5C6ME62_9PLAN</name>
<proteinExistence type="predicted"/>
<accession>A0A5C6ME62</accession>
<protein>
    <recommendedName>
        <fullName evidence="3">Antitoxin</fullName>
    </recommendedName>
</protein>
<evidence type="ECO:0000313" key="1">
    <source>
        <dbReference type="EMBL" id="TWW12704.1"/>
    </source>
</evidence>
<keyword evidence="2" id="KW-1185">Reference proteome</keyword>
<dbReference type="AlphaFoldDB" id="A0A5C6ME62"/>
<dbReference type="Proteomes" id="UP000321083">
    <property type="component" value="Unassembled WGS sequence"/>
</dbReference>
<gene>
    <name evidence="1" type="ORF">E3A20_00430</name>
</gene>
<evidence type="ECO:0000313" key="2">
    <source>
        <dbReference type="Proteomes" id="UP000321083"/>
    </source>
</evidence>
<reference evidence="1 2" key="2">
    <citation type="submission" date="2019-08" db="EMBL/GenBank/DDBJ databases">
        <authorList>
            <person name="Henke P."/>
        </authorList>
    </citation>
    <scope>NUCLEOTIDE SEQUENCE [LARGE SCALE GENOMIC DNA]</scope>
    <source>
        <strain evidence="1">Phe10_nw2017</strain>
    </source>
</reference>
<dbReference type="EMBL" id="SRHE01000003">
    <property type="protein sequence ID" value="TWW12704.1"/>
    <property type="molecule type" value="Genomic_DNA"/>
</dbReference>
<organism evidence="1 2">
    <name type="scientific">Planctomyces bekefii</name>
    <dbReference type="NCBI Taxonomy" id="1653850"/>
    <lineage>
        <taxon>Bacteria</taxon>
        <taxon>Pseudomonadati</taxon>
        <taxon>Planctomycetota</taxon>
        <taxon>Planctomycetia</taxon>
        <taxon>Planctomycetales</taxon>
        <taxon>Planctomycetaceae</taxon>
        <taxon>Planctomyces</taxon>
    </lineage>
</organism>
<evidence type="ECO:0008006" key="3">
    <source>
        <dbReference type="Google" id="ProtNLM"/>
    </source>
</evidence>
<reference evidence="1 2" key="1">
    <citation type="submission" date="2019-08" db="EMBL/GenBank/DDBJ databases">
        <title>100 year-old enigma solved: identification of Planctomyces bekefii, the type genus and species of the phylum Planctomycetes.</title>
        <authorList>
            <person name="Svetlana D.N."/>
            <person name="Overmann J."/>
        </authorList>
    </citation>
    <scope>NUCLEOTIDE SEQUENCE [LARGE SCALE GENOMIC DNA]</scope>
    <source>
        <strain evidence="1">Phe10_nw2017</strain>
    </source>
</reference>